<accession>A0A5Q0GX51</accession>
<dbReference type="PROSITE" id="PS50231">
    <property type="entry name" value="RICIN_B_LECTIN"/>
    <property type="match status" value="1"/>
</dbReference>
<dbReference type="AlphaFoldDB" id="A0A5Q0GX51"/>
<evidence type="ECO:0000259" key="2">
    <source>
        <dbReference type="SMART" id="SM00458"/>
    </source>
</evidence>
<feature type="signal peptide" evidence="1">
    <location>
        <begin position="1"/>
        <end position="26"/>
    </location>
</feature>
<feature type="domain" description="Ricin B lectin" evidence="2">
    <location>
        <begin position="30"/>
        <end position="153"/>
    </location>
</feature>
<dbReference type="KEGG" id="ssyi:EKG83_15130"/>
<dbReference type="Pfam" id="PF00652">
    <property type="entry name" value="Ricin_B_lectin"/>
    <property type="match status" value="1"/>
</dbReference>
<dbReference type="InterPro" id="IPR035992">
    <property type="entry name" value="Ricin_B-like_lectins"/>
</dbReference>
<evidence type="ECO:0000313" key="3">
    <source>
        <dbReference type="EMBL" id="QFZ18617.1"/>
    </source>
</evidence>
<dbReference type="EMBL" id="CP034550">
    <property type="protein sequence ID" value="QFZ18617.1"/>
    <property type="molecule type" value="Genomic_DNA"/>
</dbReference>
<reference evidence="4" key="1">
    <citation type="journal article" date="2021" name="Curr. Microbiol.">
        <title>Complete genome of nocamycin-producing strain Saccharothrix syringae NRRL B-16468 reveals the biosynthetic potential for secondary metabolites.</title>
        <authorList>
            <person name="Mo X."/>
            <person name="Yang S."/>
        </authorList>
    </citation>
    <scope>NUCLEOTIDE SEQUENCE [LARGE SCALE GENOMIC DNA]</scope>
    <source>
        <strain evidence="4">ATCC 51364 / DSM 43886 / JCM 6844 / KCTC 9398 / NBRC 14523 / NRRL B-16468 / INA 2240</strain>
    </source>
</reference>
<dbReference type="SMART" id="SM00458">
    <property type="entry name" value="RICIN"/>
    <property type="match status" value="1"/>
</dbReference>
<gene>
    <name evidence="3" type="ORF">EKG83_15130</name>
</gene>
<dbReference type="SUPFAM" id="SSF50370">
    <property type="entry name" value="Ricin B-like lectins"/>
    <property type="match status" value="1"/>
</dbReference>
<feature type="chain" id="PRO_5025050291" description="Ricin B lectin domain-containing protein" evidence="1">
    <location>
        <begin position="27"/>
        <end position="158"/>
    </location>
</feature>
<keyword evidence="1" id="KW-0732">Signal</keyword>
<evidence type="ECO:0000256" key="1">
    <source>
        <dbReference type="SAM" id="SignalP"/>
    </source>
</evidence>
<organism evidence="3 4">
    <name type="scientific">Saccharothrix syringae</name>
    <name type="common">Nocardiopsis syringae</name>
    <dbReference type="NCBI Taxonomy" id="103733"/>
    <lineage>
        <taxon>Bacteria</taxon>
        <taxon>Bacillati</taxon>
        <taxon>Actinomycetota</taxon>
        <taxon>Actinomycetes</taxon>
        <taxon>Pseudonocardiales</taxon>
        <taxon>Pseudonocardiaceae</taxon>
        <taxon>Saccharothrix</taxon>
    </lineage>
</organism>
<dbReference type="InterPro" id="IPR000772">
    <property type="entry name" value="Ricin_B_lectin"/>
</dbReference>
<dbReference type="OrthoDB" id="3534750at2"/>
<dbReference type="RefSeq" id="WP_084716805.1">
    <property type="nucleotide sequence ID" value="NZ_CP034550.1"/>
</dbReference>
<sequence length="158" mass="17066">MRFLRITTLIGVIAVAVGLLSAPAQAATVTLYGTLQNKQTGFCLDSNAQGKVYTSTCASANRYQQWVFTFDEAVGTHTIRNVATGRCLAVGIVENPFVATTSCGTGKDSPMEWVKSGDRRVNKLFGVCLDSNSAKEIYPLQCNGGNYQNWQLNKLFGG</sequence>
<evidence type="ECO:0000313" key="4">
    <source>
        <dbReference type="Proteomes" id="UP000325787"/>
    </source>
</evidence>
<proteinExistence type="predicted"/>
<protein>
    <recommendedName>
        <fullName evidence="2">Ricin B lectin domain-containing protein</fullName>
    </recommendedName>
</protein>
<name>A0A5Q0GX51_SACSY</name>
<dbReference type="Proteomes" id="UP000325787">
    <property type="component" value="Chromosome"/>
</dbReference>
<keyword evidence="4" id="KW-1185">Reference proteome</keyword>
<dbReference type="Gene3D" id="2.80.10.50">
    <property type="match status" value="2"/>
</dbReference>
<dbReference type="CDD" id="cd23415">
    <property type="entry name" value="beta-trefoil_Ricin_AH"/>
    <property type="match status" value="1"/>
</dbReference>